<reference evidence="1" key="1">
    <citation type="journal article" date="2021" name="bioRxiv">
        <title>Whole Genome Assembly and Annotation of Northern Wild Rice, Zizania palustris L., Supports a Whole Genome Duplication in the Zizania Genus.</title>
        <authorList>
            <person name="Haas M."/>
            <person name="Kono T."/>
            <person name="Macchietto M."/>
            <person name="Millas R."/>
            <person name="McGilp L."/>
            <person name="Shao M."/>
            <person name="Duquette J."/>
            <person name="Hirsch C.N."/>
            <person name="Kimball J."/>
        </authorList>
    </citation>
    <scope>NUCLEOTIDE SEQUENCE</scope>
    <source>
        <tissue evidence="1">Fresh leaf tissue</tissue>
    </source>
</reference>
<name>A0A8J5WJC4_ZIZPA</name>
<organism evidence="1 2">
    <name type="scientific">Zizania palustris</name>
    <name type="common">Northern wild rice</name>
    <dbReference type="NCBI Taxonomy" id="103762"/>
    <lineage>
        <taxon>Eukaryota</taxon>
        <taxon>Viridiplantae</taxon>
        <taxon>Streptophyta</taxon>
        <taxon>Embryophyta</taxon>
        <taxon>Tracheophyta</taxon>
        <taxon>Spermatophyta</taxon>
        <taxon>Magnoliopsida</taxon>
        <taxon>Liliopsida</taxon>
        <taxon>Poales</taxon>
        <taxon>Poaceae</taxon>
        <taxon>BOP clade</taxon>
        <taxon>Oryzoideae</taxon>
        <taxon>Oryzeae</taxon>
        <taxon>Zizaniinae</taxon>
        <taxon>Zizania</taxon>
    </lineage>
</organism>
<proteinExistence type="predicted"/>
<comment type="caution">
    <text evidence="1">The sequence shown here is derived from an EMBL/GenBank/DDBJ whole genome shotgun (WGS) entry which is preliminary data.</text>
</comment>
<evidence type="ECO:0000313" key="2">
    <source>
        <dbReference type="Proteomes" id="UP000729402"/>
    </source>
</evidence>
<accession>A0A8J5WJC4</accession>
<keyword evidence="2" id="KW-1185">Reference proteome</keyword>
<protein>
    <submittedName>
        <fullName evidence="1">Uncharacterized protein</fullName>
    </submittedName>
</protein>
<sequence>MKASLFQCLGDLIGSRCTRLLLLELHMYATPENKDQREKVGAKYMRPTHSKANGDASIIISTSMKMNFLFQSKAQSPHGVGCSQQKNNTLSLCRKELERDGACGCCVLVTVQMKLPCNCDLTKLKSLKCYGLAPAGCCFQTSFPAAVSLNGLKYISTLYRRVVYMRMQCIHSAC</sequence>
<dbReference type="EMBL" id="JAAALK010000081">
    <property type="protein sequence ID" value="KAG8090304.1"/>
    <property type="molecule type" value="Genomic_DNA"/>
</dbReference>
<evidence type="ECO:0000313" key="1">
    <source>
        <dbReference type="EMBL" id="KAG8090304.1"/>
    </source>
</evidence>
<dbReference type="Proteomes" id="UP000729402">
    <property type="component" value="Unassembled WGS sequence"/>
</dbReference>
<gene>
    <name evidence="1" type="ORF">GUJ93_ZPchr0011g27337</name>
</gene>
<reference evidence="1" key="2">
    <citation type="submission" date="2021-02" db="EMBL/GenBank/DDBJ databases">
        <authorList>
            <person name="Kimball J.A."/>
            <person name="Haas M.W."/>
            <person name="Macchietto M."/>
            <person name="Kono T."/>
            <person name="Duquette J."/>
            <person name="Shao M."/>
        </authorList>
    </citation>
    <scope>NUCLEOTIDE SEQUENCE</scope>
    <source>
        <tissue evidence="1">Fresh leaf tissue</tissue>
    </source>
</reference>
<dbReference type="AlphaFoldDB" id="A0A8J5WJC4"/>